<keyword evidence="1" id="KW-1133">Transmembrane helix</keyword>
<dbReference type="EMBL" id="MVFC01000017">
    <property type="protein sequence ID" value="OON76635.1"/>
    <property type="molecule type" value="Genomic_DNA"/>
</dbReference>
<dbReference type="AlphaFoldDB" id="A0A1V4A5V2"/>
<protein>
    <submittedName>
        <fullName evidence="2">Uncharacterized protein</fullName>
    </submittedName>
</protein>
<reference evidence="2 3" key="1">
    <citation type="submission" date="2017-02" db="EMBL/GenBank/DDBJ databases">
        <title>Draft Genome Sequence of Streptomyces tsukubaensis F601, a Producer of the immunosuppressant tacrolimus FK506.</title>
        <authorList>
            <person name="Zong G."/>
            <person name="Zhong C."/>
            <person name="Fu J."/>
            <person name="Qin R."/>
            <person name="Cao G."/>
        </authorList>
    </citation>
    <scope>NUCLEOTIDE SEQUENCE [LARGE SCALE GENOMIC DNA]</scope>
    <source>
        <strain evidence="2 3">F601</strain>
    </source>
</reference>
<sequence length="218" mass="23884">MTWKRWAASKRLGPGDGRALKRFRWWQMPLRSLFWIRLPGADGVAGPAALHAIDVRHWARLDDSKIRAHLFLDGRHAAESRLPAVFPVEGGVIEVAMSNYGIKRCHYCPSVGQPRQLTPDPASAEGRRARFGARHPGLSRAIGIGSLLLLLIGVGLNVLQLAEPLSQVPPVAERFGTFESPVRLPIWLNIALGCGAVLASMERALRLRYSALLDAGGH</sequence>
<dbReference type="RefSeq" id="WP_077969570.1">
    <property type="nucleotide sequence ID" value="NZ_CP045178.1"/>
</dbReference>
<accession>A0A1V4A5V2</accession>
<dbReference type="OrthoDB" id="2716688at2"/>
<evidence type="ECO:0000313" key="2">
    <source>
        <dbReference type="EMBL" id="OON76635.1"/>
    </source>
</evidence>
<proteinExistence type="predicted"/>
<organism evidence="2 3">
    <name type="scientific">Streptomyces tsukubensis</name>
    <dbReference type="NCBI Taxonomy" id="83656"/>
    <lineage>
        <taxon>Bacteria</taxon>
        <taxon>Bacillati</taxon>
        <taxon>Actinomycetota</taxon>
        <taxon>Actinomycetes</taxon>
        <taxon>Kitasatosporales</taxon>
        <taxon>Streptomycetaceae</taxon>
        <taxon>Streptomyces</taxon>
    </lineage>
</organism>
<keyword evidence="1" id="KW-0812">Transmembrane</keyword>
<keyword evidence="3" id="KW-1185">Reference proteome</keyword>
<name>A0A1V4A5V2_9ACTN</name>
<feature type="transmembrane region" description="Helical" evidence="1">
    <location>
        <begin position="137"/>
        <end position="162"/>
    </location>
</feature>
<dbReference type="STRING" id="83656.B1H18_20075"/>
<evidence type="ECO:0000256" key="1">
    <source>
        <dbReference type="SAM" id="Phobius"/>
    </source>
</evidence>
<feature type="transmembrane region" description="Helical" evidence="1">
    <location>
        <begin position="182"/>
        <end position="201"/>
    </location>
</feature>
<dbReference type="Proteomes" id="UP000190539">
    <property type="component" value="Unassembled WGS sequence"/>
</dbReference>
<comment type="caution">
    <text evidence="2">The sequence shown here is derived from an EMBL/GenBank/DDBJ whole genome shotgun (WGS) entry which is preliminary data.</text>
</comment>
<gene>
    <name evidence="2" type="ORF">B1H18_20075</name>
</gene>
<keyword evidence="1" id="KW-0472">Membrane</keyword>
<evidence type="ECO:0000313" key="3">
    <source>
        <dbReference type="Proteomes" id="UP000190539"/>
    </source>
</evidence>